<dbReference type="InterPro" id="IPR001810">
    <property type="entry name" value="F-box_dom"/>
</dbReference>
<evidence type="ECO:0000313" key="2">
    <source>
        <dbReference type="EMBL" id="GJN24795.1"/>
    </source>
</evidence>
<reference evidence="2" key="1">
    <citation type="journal article" date="2018" name="DNA Res.">
        <title>Multiple hybrid de novo genome assembly of finger millet, an orphan allotetraploid crop.</title>
        <authorList>
            <person name="Hatakeyama M."/>
            <person name="Aluri S."/>
            <person name="Balachadran M.T."/>
            <person name="Sivarajan S.R."/>
            <person name="Patrignani A."/>
            <person name="Gruter S."/>
            <person name="Poveda L."/>
            <person name="Shimizu-Inatsugi R."/>
            <person name="Baeten J."/>
            <person name="Francoijs K.J."/>
            <person name="Nataraja K.N."/>
            <person name="Reddy Y.A.N."/>
            <person name="Phadnis S."/>
            <person name="Ravikumar R.L."/>
            <person name="Schlapbach R."/>
            <person name="Sreeman S.M."/>
            <person name="Shimizu K.K."/>
        </authorList>
    </citation>
    <scope>NUCLEOTIDE SEQUENCE</scope>
</reference>
<dbReference type="AlphaFoldDB" id="A0AAV5ERE0"/>
<dbReference type="Proteomes" id="UP001054889">
    <property type="component" value="Unassembled WGS sequence"/>
</dbReference>
<dbReference type="InterPro" id="IPR036047">
    <property type="entry name" value="F-box-like_dom_sf"/>
</dbReference>
<dbReference type="EMBL" id="BQKI01000077">
    <property type="protein sequence ID" value="GJN24795.1"/>
    <property type="molecule type" value="Genomic_DNA"/>
</dbReference>
<evidence type="ECO:0000313" key="3">
    <source>
        <dbReference type="Proteomes" id="UP001054889"/>
    </source>
</evidence>
<comment type="caution">
    <text evidence="2">The sequence shown here is derived from an EMBL/GenBank/DDBJ whole genome shotgun (WGS) entry which is preliminary data.</text>
</comment>
<sequence length="481" mass="53236">MAPPPTLPDEIVEEILLRVPPDDPGRLMRASIACKGWRRLVSGPGFRRRFRQRHRSPPLMGLILNCIDENGVDMVSFVPTCSFRPPHFDLRRWGAIDSRHGRVLLLDVSPWKSQSGEVFSVWDPVAGEHRRLPPRPTSGYLDSFNAAVLCAAHGSCDHLDCHRGPFLVVFVGSYGESMFSYVYSSEADAWSASTSASHYPYFPEFTRSTVVVGNALYFDLKAPVRILTPVGILKYDLGTQEMTVIQPPPVWNGLIVLTIAEGGGLGCVSVMGSKLFLWSREAGPDGDMGWVQSRIIESEKLFPGDHAVMKLDVVAFEDGGGVVYVGTDRGSFATDLKSGQFRKIEGVSGFNDIVPFMSFYTPDRRRPEAGNSFTTEVVFPTSCISVVPSGGNRKERPWAADLAGDERARASQGPRIHHVRVPSHSPEYNHIALFLGVTDASAAPLHDIRLVYSPNDHLLEQVFMLTGRWFHQMKGLEVLND</sequence>
<feature type="domain" description="F-box" evidence="1">
    <location>
        <begin position="7"/>
        <end position="50"/>
    </location>
</feature>
<keyword evidence="3" id="KW-1185">Reference proteome</keyword>
<gene>
    <name evidence="2" type="primary">gb12560</name>
    <name evidence="2" type="ORF">PR202_gb12560</name>
</gene>
<dbReference type="SMART" id="SM00256">
    <property type="entry name" value="FBOX"/>
    <property type="match status" value="1"/>
</dbReference>
<reference evidence="2" key="2">
    <citation type="submission" date="2021-12" db="EMBL/GenBank/DDBJ databases">
        <title>Resequencing data analysis of finger millet.</title>
        <authorList>
            <person name="Hatakeyama M."/>
            <person name="Aluri S."/>
            <person name="Balachadran M.T."/>
            <person name="Sivarajan S.R."/>
            <person name="Poveda L."/>
            <person name="Shimizu-Inatsugi R."/>
            <person name="Schlapbach R."/>
            <person name="Sreeman S.M."/>
            <person name="Shimizu K.K."/>
        </authorList>
    </citation>
    <scope>NUCLEOTIDE SEQUENCE</scope>
</reference>
<accession>A0AAV5ERE0</accession>
<dbReference type="PANTHER" id="PTHR32133:SF268">
    <property type="entry name" value="F-BOX DOMAIN-CONTAINING PROTEIN"/>
    <property type="match status" value="1"/>
</dbReference>
<evidence type="ECO:0000259" key="1">
    <source>
        <dbReference type="SMART" id="SM00256"/>
    </source>
</evidence>
<protein>
    <recommendedName>
        <fullName evidence="1">F-box domain-containing protein</fullName>
    </recommendedName>
</protein>
<dbReference type="Pfam" id="PF23635">
    <property type="entry name" value="Beta-prop_AT5G49610-like"/>
    <property type="match status" value="1"/>
</dbReference>
<dbReference type="SUPFAM" id="SSF81383">
    <property type="entry name" value="F-box domain"/>
    <property type="match status" value="1"/>
</dbReference>
<proteinExistence type="predicted"/>
<organism evidence="2 3">
    <name type="scientific">Eleusine coracana subsp. coracana</name>
    <dbReference type="NCBI Taxonomy" id="191504"/>
    <lineage>
        <taxon>Eukaryota</taxon>
        <taxon>Viridiplantae</taxon>
        <taxon>Streptophyta</taxon>
        <taxon>Embryophyta</taxon>
        <taxon>Tracheophyta</taxon>
        <taxon>Spermatophyta</taxon>
        <taxon>Magnoliopsida</taxon>
        <taxon>Liliopsida</taxon>
        <taxon>Poales</taxon>
        <taxon>Poaceae</taxon>
        <taxon>PACMAD clade</taxon>
        <taxon>Chloridoideae</taxon>
        <taxon>Cynodonteae</taxon>
        <taxon>Eleusininae</taxon>
        <taxon>Eleusine</taxon>
    </lineage>
</organism>
<dbReference type="Pfam" id="PF00646">
    <property type="entry name" value="F-box"/>
    <property type="match status" value="1"/>
</dbReference>
<name>A0AAV5ERE0_ELECO</name>
<dbReference type="PANTHER" id="PTHR32133">
    <property type="entry name" value="OS07G0120400 PROTEIN"/>
    <property type="match status" value="1"/>
</dbReference>
<dbReference type="InterPro" id="IPR056594">
    <property type="entry name" value="AT5G49610-like_b-prop"/>
</dbReference>
<dbReference type="Gene3D" id="1.20.1280.50">
    <property type="match status" value="1"/>
</dbReference>